<evidence type="ECO:0000256" key="3">
    <source>
        <dbReference type="ARBA" id="ARBA00023136"/>
    </source>
</evidence>
<keyword evidence="3 7" id="KW-0472">Membrane</keyword>
<evidence type="ECO:0000259" key="9">
    <source>
        <dbReference type="PROSITE" id="PS50885"/>
    </source>
</evidence>
<dbReference type="PANTHER" id="PTHR32089">
    <property type="entry name" value="METHYL-ACCEPTING CHEMOTAXIS PROTEIN MCPB"/>
    <property type="match status" value="1"/>
</dbReference>
<dbReference type="PRINTS" id="PR00260">
    <property type="entry name" value="CHEMTRNSDUCR"/>
</dbReference>
<dbReference type="PROSITE" id="PS50885">
    <property type="entry name" value="HAMP"/>
    <property type="match status" value="1"/>
</dbReference>
<dbReference type="EMBL" id="JABMKX010000013">
    <property type="protein sequence ID" value="NQX48200.1"/>
    <property type="molecule type" value="Genomic_DNA"/>
</dbReference>
<feature type="domain" description="HAMP" evidence="9">
    <location>
        <begin position="333"/>
        <end position="385"/>
    </location>
</feature>
<gene>
    <name evidence="10" type="ORF">HQN87_23005</name>
</gene>
<dbReference type="InterPro" id="IPR003660">
    <property type="entry name" value="HAMP_dom"/>
</dbReference>
<feature type="transmembrane region" description="Helical" evidence="7">
    <location>
        <begin position="21"/>
        <end position="43"/>
    </location>
</feature>
<comment type="subcellular location">
    <subcellularLocation>
        <location evidence="1">Cell membrane</location>
    </subcellularLocation>
</comment>
<dbReference type="CDD" id="cd12912">
    <property type="entry name" value="PDC2_MCP_like"/>
    <property type="match status" value="1"/>
</dbReference>
<dbReference type="SUPFAM" id="SSF58104">
    <property type="entry name" value="Methyl-accepting chemotaxis protein (MCP) signaling domain"/>
    <property type="match status" value="1"/>
</dbReference>
<evidence type="ECO:0000256" key="7">
    <source>
        <dbReference type="SAM" id="Phobius"/>
    </source>
</evidence>
<evidence type="ECO:0000259" key="8">
    <source>
        <dbReference type="PROSITE" id="PS50111"/>
    </source>
</evidence>
<dbReference type="CDD" id="cd06225">
    <property type="entry name" value="HAMP"/>
    <property type="match status" value="1"/>
</dbReference>
<dbReference type="SMART" id="SM00283">
    <property type="entry name" value="MA"/>
    <property type="match status" value="1"/>
</dbReference>
<sequence length="691" mass="75107">MANVVHKGSSRLRFKSIRMRTFAFILPIFLITLLLVALLSYLYSKNMIRDEVRQKMDLQISELSGEINANLNEHSKVPEVLARTLESRATAFTLDQYRTMISHALTANTDTFGAGIYFEPGRYDRKLKYFSTYAYRDGAKIVTTEQYNDPEYDYLKQNWYTAGREHAGITDPFYDTVTKTTMSTFSVPFYDEAHQLLGVMAGDIDLQTLQNRIEQTKVGNTGWAFLLDKQGNYIAGPDQEKNMQLQITAEPDAELAAAGTAMLKQDRGMVTYPASGELIQMYYEKLPDTGWTLALAIPEKELYAPLKGLLRSIVLVSLIGLVLTFAAVYLYSRYITRKLARVSEMSQRMAAGDFTGKLSVDSQDELGDMAGHMNRMIDNLSGLLGSIADHSLQVASTSEELMSSANQTNLTTEVIVENIQDLAGGADTQLQSTRESARAMEEMAAGVQRIAEASMDTAQAAGRAASQAQNGHSVIMEAVEQMEEMERAAADTSGLIESLNSQSKQIGNIVGLIKGISDQTGMLALNAAIEAARAGEYGRGFSVVASEVKKLSEQTAEAAGHISSLILEIQQGNLAASDAVLANANAVQEGSRMVGEAGRLFTDILGGIGEINSQVHEMSSSSEQLLAGTEELTSSVEQMAEIARQAVERSQSVAASSEEQLASMEEVAAASTELAKMADGLQQAVATFKVS</sequence>
<accession>A0ABX2DUZ2</accession>
<keyword evidence="4 6" id="KW-0807">Transducer</keyword>
<evidence type="ECO:0000256" key="6">
    <source>
        <dbReference type="PROSITE-ProRule" id="PRU00284"/>
    </source>
</evidence>
<dbReference type="PROSITE" id="PS50111">
    <property type="entry name" value="CHEMOTAXIS_TRANSDUC_2"/>
    <property type="match status" value="1"/>
</dbReference>
<dbReference type="Pfam" id="PF00015">
    <property type="entry name" value="MCPsignal"/>
    <property type="match status" value="1"/>
</dbReference>
<dbReference type="Gene3D" id="6.10.340.10">
    <property type="match status" value="1"/>
</dbReference>
<dbReference type="SMART" id="SM00304">
    <property type="entry name" value="HAMP"/>
    <property type="match status" value="1"/>
</dbReference>
<dbReference type="Pfam" id="PF00672">
    <property type="entry name" value="HAMP"/>
    <property type="match status" value="1"/>
</dbReference>
<organism evidence="10 11">
    <name type="scientific">Paenibacillus tritici</name>
    <dbReference type="NCBI Taxonomy" id="1873425"/>
    <lineage>
        <taxon>Bacteria</taxon>
        <taxon>Bacillati</taxon>
        <taxon>Bacillota</taxon>
        <taxon>Bacilli</taxon>
        <taxon>Bacillales</taxon>
        <taxon>Paenibacillaceae</taxon>
        <taxon>Paenibacillus</taxon>
    </lineage>
</organism>
<feature type="transmembrane region" description="Helical" evidence="7">
    <location>
        <begin position="309"/>
        <end position="331"/>
    </location>
</feature>
<dbReference type="Pfam" id="PF22673">
    <property type="entry name" value="MCP-like_PDC_1"/>
    <property type="match status" value="1"/>
</dbReference>
<keyword evidence="11" id="KW-1185">Reference proteome</keyword>
<name>A0ABX2DUZ2_9BACL</name>
<dbReference type="CDD" id="cd12913">
    <property type="entry name" value="PDC1_MCP_like"/>
    <property type="match status" value="1"/>
</dbReference>
<evidence type="ECO:0000256" key="5">
    <source>
        <dbReference type="ARBA" id="ARBA00029447"/>
    </source>
</evidence>
<feature type="domain" description="Methyl-accepting transducer" evidence="8">
    <location>
        <begin position="404"/>
        <end position="640"/>
    </location>
</feature>
<comment type="caution">
    <text evidence="10">The sequence shown here is derived from an EMBL/GenBank/DDBJ whole genome shotgun (WGS) entry which is preliminary data.</text>
</comment>
<keyword evidence="7" id="KW-1133">Transmembrane helix</keyword>
<dbReference type="Gene3D" id="1.10.287.950">
    <property type="entry name" value="Methyl-accepting chemotaxis protein"/>
    <property type="match status" value="1"/>
</dbReference>
<comment type="similarity">
    <text evidence="5">Belongs to the methyl-accepting chemotaxis (MCP) protein family.</text>
</comment>
<keyword evidence="2" id="KW-1003">Cell membrane</keyword>
<reference evidence="10 11" key="1">
    <citation type="submission" date="2020-05" db="EMBL/GenBank/DDBJ databases">
        <title>Paenibacillus glebae, sp. nov., Paenibacillus humi sp. nov., Paenibacillus pedi sp. nov., Paenibacillus terrestris sp. nov. and Paenibacillus terricola sp. nov., isolated from a forest top soil sample.</title>
        <authorList>
            <person name="Qi S."/>
            <person name="Carlier A."/>
            <person name="Cnockaert M."/>
            <person name="Vandamme P."/>
        </authorList>
    </citation>
    <scope>NUCLEOTIDE SEQUENCE [LARGE SCALE GENOMIC DNA]</scope>
    <source>
        <strain evidence="10 11">LMG 29502</strain>
    </source>
</reference>
<dbReference type="InterPro" id="IPR004090">
    <property type="entry name" value="Chemotax_Me-accpt_rcpt"/>
</dbReference>
<dbReference type="InterPro" id="IPR004089">
    <property type="entry name" value="MCPsignal_dom"/>
</dbReference>
<evidence type="ECO:0000256" key="4">
    <source>
        <dbReference type="ARBA" id="ARBA00023224"/>
    </source>
</evidence>
<dbReference type="PANTHER" id="PTHR32089:SF112">
    <property type="entry name" value="LYSOZYME-LIKE PROTEIN-RELATED"/>
    <property type="match status" value="1"/>
</dbReference>
<dbReference type="Proteomes" id="UP000711047">
    <property type="component" value="Unassembled WGS sequence"/>
</dbReference>
<evidence type="ECO:0000256" key="1">
    <source>
        <dbReference type="ARBA" id="ARBA00004236"/>
    </source>
</evidence>
<dbReference type="CDD" id="cd11386">
    <property type="entry name" value="MCP_signal"/>
    <property type="match status" value="1"/>
</dbReference>
<protein>
    <submittedName>
        <fullName evidence="10">Methyl-accepting chemotaxis protein</fullName>
    </submittedName>
</protein>
<proteinExistence type="inferred from homology"/>
<dbReference type="Gene3D" id="3.30.450.20">
    <property type="entry name" value="PAS domain"/>
    <property type="match status" value="2"/>
</dbReference>
<dbReference type="SUPFAM" id="SSF103190">
    <property type="entry name" value="Sensory domain-like"/>
    <property type="match status" value="1"/>
</dbReference>
<evidence type="ECO:0000256" key="2">
    <source>
        <dbReference type="ARBA" id="ARBA00022475"/>
    </source>
</evidence>
<evidence type="ECO:0000313" key="11">
    <source>
        <dbReference type="Proteomes" id="UP000711047"/>
    </source>
</evidence>
<dbReference type="InterPro" id="IPR029151">
    <property type="entry name" value="Sensor-like_sf"/>
</dbReference>
<keyword evidence="7" id="KW-0812">Transmembrane</keyword>
<evidence type="ECO:0000313" key="10">
    <source>
        <dbReference type="EMBL" id="NQX48200.1"/>
    </source>
</evidence>